<dbReference type="PANTHER" id="PTHR43520">
    <property type="entry name" value="ATP7, ISOFORM B"/>
    <property type="match status" value="1"/>
</dbReference>
<dbReference type="SUPFAM" id="SSF55008">
    <property type="entry name" value="HMA, heavy metal-associated domain"/>
    <property type="match status" value="1"/>
</dbReference>
<sequence length="738" mass="79643">METLTIENEQKITIPVTGMTCAACASSVENVLNKQEGVLECAVNFANETAQITFNTTQTSPEALKKSVQAVGYDLILDTANAQVKQAELKTAHVQSLKNNVVWASILTAPVVVIGMFFMKMPYANWIMLALTTPVLALFGKSFFINAWKQARHGQSNMDTLVALSTGIAYLFSLFNTIYPEFWHSRGLHPHVYFEAAAVVIVFIMLGKLLEEKAKANTSSAIKKLMGLQPHTVWIIENGEEKEVELAQVRIGDRIIVKPGDKIAVDGKVLFGTSFVDESMLSGEPIPVEKTKGAKVFAGTVNQQGSFRFIAEKIGGETLLAGIIQMVQNAQGSKAPIQKLTDKIAGIFVPIVIGIAILTFMAWFILGGENALSQGLLAAVTVLVIACPCALGLATPTAIMVGVGKGAENGILIKDAESLELAHRVNAIILDKTGTITEGKPTLTDSFWVENHESQKSILLSIESQSAHPLAEAVVNHLKMEGVKTRLVQQFENVTGRGVKATVDGEIFYVGSPVWMTERQLSLSESPIEKWQLEAKTVIVFANETKVIAAFGITDPIKETSAKAIEELQNQGIDVYMLTGDNVQTAQQVAKQVGINHFKAQVLPSDKAAFVEELQRMGKVVAMVGDGINDSHALAMADVSIAMGRGSDIAMDVAKMTLISGDLHKIAQAIRLSKWTVAAIHQNLFWAFIYNLIGIPLAAGVLYPLNGFLLNPMIAGAAMALSSVSVVGNSLRLKLKHL</sequence>
<dbReference type="NCBIfam" id="TIGR01494">
    <property type="entry name" value="ATPase_P-type"/>
    <property type="match status" value="1"/>
</dbReference>
<dbReference type="Pfam" id="PF00702">
    <property type="entry name" value="Hydrolase"/>
    <property type="match status" value="1"/>
</dbReference>
<dbReference type="PRINTS" id="PR00119">
    <property type="entry name" value="CATATPASE"/>
</dbReference>
<dbReference type="CDD" id="cd00371">
    <property type="entry name" value="HMA"/>
    <property type="match status" value="1"/>
</dbReference>
<organism evidence="16 17">
    <name type="scientific">Runella aurantiaca</name>
    <dbReference type="NCBI Taxonomy" id="2282308"/>
    <lineage>
        <taxon>Bacteria</taxon>
        <taxon>Pseudomonadati</taxon>
        <taxon>Bacteroidota</taxon>
        <taxon>Cytophagia</taxon>
        <taxon>Cytophagales</taxon>
        <taxon>Spirosomataceae</taxon>
        <taxon>Runella</taxon>
    </lineage>
</organism>
<comment type="caution">
    <text evidence="16">The sequence shown here is derived from an EMBL/GenBank/DDBJ whole genome shotgun (WGS) entry which is preliminary data.</text>
</comment>
<keyword evidence="4" id="KW-0813">Transport</keyword>
<dbReference type="InterPro" id="IPR036412">
    <property type="entry name" value="HAD-like_sf"/>
</dbReference>
<dbReference type="InterPro" id="IPR023214">
    <property type="entry name" value="HAD_sf"/>
</dbReference>
<dbReference type="InterPro" id="IPR017969">
    <property type="entry name" value="Heavy-metal-associated_CS"/>
</dbReference>
<dbReference type="AlphaFoldDB" id="A0A369I9F3"/>
<keyword evidence="8 14" id="KW-0547">Nucleotide-binding</keyword>
<keyword evidence="9 14" id="KW-0067">ATP-binding</keyword>
<evidence type="ECO:0000256" key="1">
    <source>
        <dbReference type="ARBA" id="ARBA00004651"/>
    </source>
</evidence>
<evidence type="ECO:0000259" key="15">
    <source>
        <dbReference type="PROSITE" id="PS50846"/>
    </source>
</evidence>
<dbReference type="PROSITE" id="PS50846">
    <property type="entry name" value="HMA_2"/>
    <property type="match status" value="1"/>
</dbReference>
<dbReference type="InterPro" id="IPR006121">
    <property type="entry name" value="HMA_dom"/>
</dbReference>
<dbReference type="GO" id="GO:0055070">
    <property type="term" value="P:copper ion homeostasis"/>
    <property type="evidence" value="ECO:0007669"/>
    <property type="project" value="TreeGrafter"/>
</dbReference>
<dbReference type="GO" id="GO:0043682">
    <property type="term" value="F:P-type divalent copper transporter activity"/>
    <property type="evidence" value="ECO:0007669"/>
    <property type="project" value="TreeGrafter"/>
</dbReference>
<dbReference type="SFLD" id="SFLDF00027">
    <property type="entry name" value="p-type_atpase"/>
    <property type="match status" value="1"/>
</dbReference>
<feature type="transmembrane region" description="Helical" evidence="14">
    <location>
        <begin position="684"/>
        <end position="703"/>
    </location>
</feature>
<dbReference type="Gene3D" id="3.40.1110.10">
    <property type="entry name" value="Calcium-transporting ATPase, cytoplasmic domain N"/>
    <property type="match status" value="1"/>
</dbReference>
<keyword evidence="11 14" id="KW-1133">Transmembrane helix</keyword>
<dbReference type="Proteomes" id="UP000253141">
    <property type="component" value="Unassembled WGS sequence"/>
</dbReference>
<feature type="transmembrane region" description="Helical" evidence="14">
    <location>
        <begin position="372"/>
        <end position="395"/>
    </location>
</feature>
<dbReference type="GO" id="GO:0005524">
    <property type="term" value="F:ATP binding"/>
    <property type="evidence" value="ECO:0007669"/>
    <property type="project" value="UniProtKB-UniRule"/>
</dbReference>
<name>A0A369I9F3_9BACT</name>
<dbReference type="FunFam" id="2.70.150.10:FF:000020">
    <property type="entry name" value="Copper-exporting P-type ATPase A"/>
    <property type="match status" value="1"/>
</dbReference>
<dbReference type="EC" id="7.2.2.8" evidence="3"/>
<evidence type="ECO:0000313" key="16">
    <source>
        <dbReference type="EMBL" id="RDB04875.1"/>
    </source>
</evidence>
<evidence type="ECO:0000256" key="2">
    <source>
        <dbReference type="ARBA" id="ARBA00006024"/>
    </source>
</evidence>
<evidence type="ECO:0000256" key="14">
    <source>
        <dbReference type="RuleBase" id="RU362081"/>
    </source>
</evidence>
<dbReference type="SFLD" id="SFLDG00002">
    <property type="entry name" value="C1.7:_P-type_atpase_like"/>
    <property type="match status" value="1"/>
</dbReference>
<dbReference type="SUPFAM" id="SSF56784">
    <property type="entry name" value="HAD-like"/>
    <property type="match status" value="1"/>
</dbReference>
<evidence type="ECO:0000256" key="12">
    <source>
        <dbReference type="ARBA" id="ARBA00023065"/>
    </source>
</evidence>
<dbReference type="GO" id="GO:0140581">
    <property type="term" value="F:P-type monovalent copper transporter activity"/>
    <property type="evidence" value="ECO:0007669"/>
    <property type="project" value="UniProtKB-EC"/>
</dbReference>
<dbReference type="InterPro" id="IPR059000">
    <property type="entry name" value="ATPase_P-type_domA"/>
</dbReference>
<feature type="transmembrane region" description="Helical" evidence="14">
    <location>
        <begin position="100"/>
        <end position="119"/>
    </location>
</feature>
<keyword evidence="17" id="KW-1185">Reference proteome</keyword>
<evidence type="ECO:0000256" key="7">
    <source>
        <dbReference type="ARBA" id="ARBA00022723"/>
    </source>
</evidence>
<dbReference type="Gene3D" id="3.30.70.100">
    <property type="match status" value="1"/>
</dbReference>
<dbReference type="GO" id="GO:0005886">
    <property type="term" value="C:plasma membrane"/>
    <property type="evidence" value="ECO:0007669"/>
    <property type="project" value="UniProtKB-SubCell"/>
</dbReference>
<evidence type="ECO:0000256" key="10">
    <source>
        <dbReference type="ARBA" id="ARBA00022967"/>
    </source>
</evidence>
<dbReference type="EMBL" id="QPIW01000013">
    <property type="protein sequence ID" value="RDB04875.1"/>
    <property type="molecule type" value="Genomic_DNA"/>
</dbReference>
<dbReference type="Pfam" id="PF00122">
    <property type="entry name" value="E1-E2_ATPase"/>
    <property type="match status" value="1"/>
</dbReference>
<feature type="transmembrane region" description="Helical" evidence="14">
    <location>
        <begin position="709"/>
        <end position="731"/>
    </location>
</feature>
<accession>A0A369I9F3</accession>
<evidence type="ECO:0000256" key="3">
    <source>
        <dbReference type="ARBA" id="ARBA00012517"/>
    </source>
</evidence>
<reference evidence="16 17" key="1">
    <citation type="submission" date="2018-07" db="EMBL/GenBank/DDBJ databases">
        <title>Genome analysis of Runella aurantiaca.</title>
        <authorList>
            <person name="Yang X."/>
        </authorList>
    </citation>
    <scope>NUCLEOTIDE SEQUENCE [LARGE SCALE GENOMIC DNA]</scope>
    <source>
        <strain evidence="16 17">YX9</strain>
    </source>
</reference>
<dbReference type="RefSeq" id="WP_114462177.1">
    <property type="nucleotide sequence ID" value="NZ_QPIW01000013.1"/>
</dbReference>
<dbReference type="Gene3D" id="2.70.150.10">
    <property type="entry name" value="Calcium-transporting ATPase, cytoplasmic transduction domain A"/>
    <property type="match status" value="1"/>
</dbReference>
<evidence type="ECO:0000256" key="11">
    <source>
        <dbReference type="ARBA" id="ARBA00022989"/>
    </source>
</evidence>
<feature type="transmembrane region" description="Helical" evidence="14">
    <location>
        <begin position="125"/>
        <end position="148"/>
    </location>
</feature>
<feature type="domain" description="HMA" evidence="15">
    <location>
        <begin position="10"/>
        <end position="76"/>
    </location>
</feature>
<dbReference type="PROSITE" id="PS01047">
    <property type="entry name" value="HMA_1"/>
    <property type="match status" value="1"/>
</dbReference>
<dbReference type="GO" id="GO:0016887">
    <property type="term" value="F:ATP hydrolysis activity"/>
    <property type="evidence" value="ECO:0007669"/>
    <property type="project" value="InterPro"/>
</dbReference>
<dbReference type="PROSITE" id="PS00154">
    <property type="entry name" value="ATPASE_E1_E2"/>
    <property type="match status" value="1"/>
</dbReference>
<dbReference type="PANTHER" id="PTHR43520:SF8">
    <property type="entry name" value="P-TYPE CU(+) TRANSPORTER"/>
    <property type="match status" value="1"/>
</dbReference>
<dbReference type="InterPro" id="IPR001757">
    <property type="entry name" value="P_typ_ATPase"/>
</dbReference>
<keyword evidence="12" id="KW-0406">Ion transport</keyword>
<dbReference type="OrthoDB" id="909834at2"/>
<dbReference type="SUPFAM" id="SSF81653">
    <property type="entry name" value="Calcium ATPase, transduction domain A"/>
    <property type="match status" value="1"/>
</dbReference>
<keyword evidence="10" id="KW-1278">Translocase</keyword>
<evidence type="ECO:0000256" key="9">
    <source>
        <dbReference type="ARBA" id="ARBA00022840"/>
    </source>
</evidence>
<comment type="similarity">
    <text evidence="2 14">Belongs to the cation transport ATPase (P-type) (TC 3.A.3) family. Type IB subfamily.</text>
</comment>
<comment type="subcellular location">
    <subcellularLocation>
        <location evidence="1">Cell membrane</location>
        <topology evidence="1">Multi-pass membrane protein</topology>
    </subcellularLocation>
</comment>
<evidence type="ECO:0000256" key="4">
    <source>
        <dbReference type="ARBA" id="ARBA00022448"/>
    </source>
</evidence>
<dbReference type="NCBIfam" id="TIGR01511">
    <property type="entry name" value="ATPase-IB1_Cu"/>
    <property type="match status" value="1"/>
</dbReference>
<proteinExistence type="inferred from homology"/>
<feature type="transmembrane region" description="Helical" evidence="14">
    <location>
        <begin position="160"/>
        <end position="179"/>
    </location>
</feature>
<evidence type="ECO:0000256" key="5">
    <source>
        <dbReference type="ARBA" id="ARBA00022475"/>
    </source>
</evidence>
<dbReference type="NCBIfam" id="TIGR01525">
    <property type="entry name" value="ATPase-IB_hvy"/>
    <property type="match status" value="1"/>
</dbReference>
<feature type="transmembrane region" description="Helical" evidence="14">
    <location>
        <begin position="191"/>
        <end position="210"/>
    </location>
</feature>
<dbReference type="InterPro" id="IPR044492">
    <property type="entry name" value="P_typ_ATPase_HD_dom"/>
</dbReference>
<dbReference type="InterPro" id="IPR008250">
    <property type="entry name" value="ATPase_P-typ_transduc_dom_A_sf"/>
</dbReference>
<keyword evidence="13 14" id="KW-0472">Membrane</keyword>
<keyword evidence="5 14" id="KW-1003">Cell membrane</keyword>
<feature type="transmembrane region" description="Helical" evidence="14">
    <location>
        <begin position="344"/>
        <end position="366"/>
    </location>
</feature>
<evidence type="ECO:0000256" key="13">
    <source>
        <dbReference type="ARBA" id="ARBA00023136"/>
    </source>
</evidence>
<dbReference type="Pfam" id="PF00403">
    <property type="entry name" value="HMA"/>
    <property type="match status" value="1"/>
</dbReference>
<dbReference type="InterPro" id="IPR023298">
    <property type="entry name" value="ATPase_P-typ_TM_dom_sf"/>
</dbReference>
<protein>
    <recommendedName>
        <fullName evidence="3">P-type Cu(+) transporter</fullName>
        <ecNumber evidence="3">7.2.2.8</ecNumber>
    </recommendedName>
</protein>
<dbReference type="InterPro" id="IPR036163">
    <property type="entry name" value="HMA_dom_sf"/>
</dbReference>
<dbReference type="PRINTS" id="PR00943">
    <property type="entry name" value="CUATPASE"/>
</dbReference>
<dbReference type="SFLD" id="SFLDS00003">
    <property type="entry name" value="Haloacid_Dehalogenase"/>
    <property type="match status" value="1"/>
</dbReference>
<dbReference type="Gene3D" id="3.40.50.1000">
    <property type="entry name" value="HAD superfamily/HAD-like"/>
    <property type="match status" value="1"/>
</dbReference>
<evidence type="ECO:0000256" key="6">
    <source>
        <dbReference type="ARBA" id="ARBA00022692"/>
    </source>
</evidence>
<dbReference type="InterPro" id="IPR018303">
    <property type="entry name" value="ATPase_P-typ_P_site"/>
</dbReference>
<gene>
    <name evidence="16" type="ORF">DVG78_16645</name>
</gene>
<keyword evidence="7 14" id="KW-0479">Metal-binding</keyword>
<evidence type="ECO:0000313" key="17">
    <source>
        <dbReference type="Proteomes" id="UP000253141"/>
    </source>
</evidence>
<dbReference type="GO" id="GO:0005507">
    <property type="term" value="F:copper ion binding"/>
    <property type="evidence" value="ECO:0007669"/>
    <property type="project" value="TreeGrafter"/>
</dbReference>
<evidence type="ECO:0000256" key="8">
    <source>
        <dbReference type="ARBA" id="ARBA00022741"/>
    </source>
</evidence>
<dbReference type="InterPro" id="IPR023299">
    <property type="entry name" value="ATPase_P-typ_cyto_dom_N"/>
</dbReference>
<keyword evidence="6 14" id="KW-0812">Transmembrane</keyword>
<dbReference type="InterPro" id="IPR027256">
    <property type="entry name" value="P-typ_ATPase_IB"/>
</dbReference>
<dbReference type="SUPFAM" id="SSF81665">
    <property type="entry name" value="Calcium ATPase, transmembrane domain M"/>
    <property type="match status" value="1"/>
</dbReference>
<dbReference type="FunFam" id="3.30.70.100:FF:000005">
    <property type="entry name" value="Copper-exporting P-type ATPase A"/>
    <property type="match status" value="1"/>
</dbReference>
<dbReference type="CDD" id="cd02094">
    <property type="entry name" value="P-type_ATPase_Cu-like"/>
    <property type="match status" value="1"/>
</dbReference>
<dbReference type="GO" id="GO:0060003">
    <property type="term" value="P:copper ion export"/>
    <property type="evidence" value="ECO:0007669"/>
    <property type="project" value="UniProtKB-ARBA"/>
</dbReference>